<dbReference type="Gene3D" id="3.40.390.10">
    <property type="entry name" value="Collagenase (Catalytic Domain)"/>
    <property type="match status" value="1"/>
</dbReference>
<keyword evidence="6" id="KW-0862">Zinc</keyword>
<dbReference type="InterPro" id="IPR024079">
    <property type="entry name" value="MetalloPept_cat_dom_sf"/>
</dbReference>
<protein>
    <recommendedName>
        <fullName evidence="10">Lysine-specific metallo-endopeptidase domain-containing protein</fullName>
    </recommendedName>
</protein>
<evidence type="ECO:0000256" key="9">
    <source>
        <dbReference type="SAM" id="SignalP"/>
    </source>
</evidence>
<dbReference type="Pfam" id="PF14521">
    <property type="entry name" value="Aspzincin_M35"/>
    <property type="match status" value="1"/>
</dbReference>
<dbReference type="InterPro" id="IPR029463">
    <property type="entry name" value="Lys_MEP"/>
</dbReference>
<evidence type="ECO:0000259" key="10">
    <source>
        <dbReference type="Pfam" id="PF14521"/>
    </source>
</evidence>
<sequence length="393" mass="41823">MGHNLVQVVLSLTAVSALSIPHRPSAEPMTLPTIFERSEPSEGCLLKRSEFNQYNTTGGLQASCDQYQKQIIEAFTKCSERAESVINALESKDFPSKDKTVQETGQPKQDGKETLQRLLEDWFDVGINNTERITEIKKEYKSIKEECDKKEKTRIGIHCGDCPENTLGQAYQGTGPILLCKLALERDRRSTNIRDVDLGGTLMHEMSHVISNTNDTGYGVTTCKNLRAKAAIQNAESYMFGALAATLGDDTGPGGEGGKIPDSSGRKDPDSTGGKVLDSPRGKVPDSMGGKSSPHDTSKPNLPLTPNPTGIIGDGTSSSSSGKFYPPKTSSSSGNACFPTTVSSSGGFSSGQAPSASRDFSQVASHPEAYPLPKVPHSKGSLAPSNGDPPAVI</sequence>
<evidence type="ECO:0000256" key="1">
    <source>
        <dbReference type="ARBA" id="ARBA00001947"/>
    </source>
</evidence>
<feature type="domain" description="Lysine-specific metallo-endopeptidase" evidence="10">
    <location>
        <begin position="116"/>
        <end position="239"/>
    </location>
</feature>
<feature type="chain" id="PRO_5040156946" description="Lysine-specific metallo-endopeptidase domain-containing protein" evidence="9">
    <location>
        <begin position="18"/>
        <end position="393"/>
    </location>
</feature>
<evidence type="ECO:0000256" key="3">
    <source>
        <dbReference type="ARBA" id="ARBA00022670"/>
    </source>
</evidence>
<evidence type="ECO:0000256" key="8">
    <source>
        <dbReference type="SAM" id="MobiDB-lite"/>
    </source>
</evidence>
<dbReference type="GO" id="GO:0046872">
    <property type="term" value="F:metal ion binding"/>
    <property type="evidence" value="ECO:0007669"/>
    <property type="project" value="UniProtKB-KW"/>
</dbReference>
<keyword evidence="5" id="KW-0378">Hydrolase</keyword>
<dbReference type="EMBL" id="JACEFI010000015">
    <property type="protein sequence ID" value="KAH0594690.1"/>
    <property type="molecule type" value="Genomic_DNA"/>
</dbReference>
<evidence type="ECO:0000256" key="6">
    <source>
        <dbReference type="ARBA" id="ARBA00022833"/>
    </source>
</evidence>
<evidence type="ECO:0000313" key="11">
    <source>
        <dbReference type="EMBL" id="KAH0594690.1"/>
    </source>
</evidence>
<dbReference type="InterPro" id="IPR050414">
    <property type="entry name" value="Fungal_M35_metalloproteases"/>
</dbReference>
<feature type="compositionally biased region" description="Polar residues" evidence="8">
    <location>
        <begin position="328"/>
        <end position="342"/>
    </location>
</feature>
<dbReference type="PANTHER" id="PTHR37016:SF3">
    <property type="entry name" value="NEUTRAL PROTEASE 2-RELATED"/>
    <property type="match status" value="1"/>
</dbReference>
<dbReference type="GO" id="GO:0006508">
    <property type="term" value="P:proteolysis"/>
    <property type="evidence" value="ECO:0007669"/>
    <property type="project" value="UniProtKB-KW"/>
</dbReference>
<accession>A0A9P8M5Y4</accession>
<evidence type="ECO:0000256" key="2">
    <source>
        <dbReference type="ARBA" id="ARBA00010279"/>
    </source>
</evidence>
<reference evidence="11 12" key="1">
    <citation type="submission" date="2020-07" db="EMBL/GenBank/DDBJ databases">
        <title>Metarhizium humberi genome.</title>
        <authorList>
            <person name="Lysoe E."/>
        </authorList>
    </citation>
    <scope>NUCLEOTIDE SEQUENCE [LARGE SCALE GENOMIC DNA]</scope>
    <source>
        <strain evidence="11 12">ESALQ1638</strain>
    </source>
</reference>
<dbReference type="PANTHER" id="PTHR37016">
    <property type="match status" value="1"/>
</dbReference>
<evidence type="ECO:0000256" key="4">
    <source>
        <dbReference type="ARBA" id="ARBA00022723"/>
    </source>
</evidence>
<dbReference type="SUPFAM" id="SSF55486">
    <property type="entry name" value="Metalloproteases ('zincins'), catalytic domain"/>
    <property type="match status" value="1"/>
</dbReference>
<evidence type="ECO:0000256" key="7">
    <source>
        <dbReference type="ARBA" id="ARBA00023049"/>
    </source>
</evidence>
<keyword evidence="3" id="KW-0645">Protease</keyword>
<dbReference type="AlphaFoldDB" id="A0A9P8M5Y4"/>
<feature type="compositionally biased region" description="Low complexity" evidence="8">
    <location>
        <begin position="309"/>
        <end position="322"/>
    </location>
</feature>
<evidence type="ECO:0000313" key="12">
    <source>
        <dbReference type="Proteomes" id="UP000764110"/>
    </source>
</evidence>
<comment type="similarity">
    <text evidence="2">Belongs to the peptidase M35 family.</text>
</comment>
<name>A0A9P8M5Y4_9HYPO</name>
<comment type="cofactor">
    <cofactor evidence="1">
        <name>Zn(2+)</name>
        <dbReference type="ChEBI" id="CHEBI:29105"/>
    </cofactor>
</comment>
<feature type="compositionally biased region" description="Low complexity" evidence="8">
    <location>
        <begin position="343"/>
        <end position="357"/>
    </location>
</feature>
<proteinExistence type="inferred from homology"/>
<comment type="caution">
    <text evidence="11">The sequence shown here is derived from an EMBL/GenBank/DDBJ whole genome shotgun (WGS) entry which is preliminary data.</text>
</comment>
<keyword evidence="12" id="KW-1185">Reference proteome</keyword>
<organism evidence="11 12">
    <name type="scientific">Metarhizium humberi</name>
    <dbReference type="NCBI Taxonomy" id="2596975"/>
    <lineage>
        <taxon>Eukaryota</taxon>
        <taxon>Fungi</taxon>
        <taxon>Dikarya</taxon>
        <taxon>Ascomycota</taxon>
        <taxon>Pezizomycotina</taxon>
        <taxon>Sordariomycetes</taxon>
        <taxon>Hypocreomycetidae</taxon>
        <taxon>Hypocreales</taxon>
        <taxon>Clavicipitaceae</taxon>
        <taxon>Metarhizium</taxon>
    </lineage>
</organism>
<feature type="signal peptide" evidence="9">
    <location>
        <begin position="1"/>
        <end position="17"/>
    </location>
</feature>
<keyword evidence="4" id="KW-0479">Metal-binding</keyword>
<feature type="region of interest" description="Disordered" evidence="8">
    <location>
        <begin position="248"/>
        <end position="393"/>
    </location>
</feature>
<evidence type="ECO:0000256" key="5">
    <source>
        <dbReference type="ARBA" id="ARBA00022801"/>
    </source>
</evidence>
<dbReference type="Proteomes" id="UP000764110">
    <property type="component" value="Unassembled WGS sequence"/>
</dbReference>
<dbReference type="GO" id="GO:0004222">
    <property type="term" value="F:metalloendopeptidase activity"/>
    <property type="evidence" value="ECO:0007669"/>
    <property type="project" value="InterPro"/>
</dbReference>
<keyword evidence="7" id="KW-0482">Metalloprotease</keyword>
<keyword evidence="9" id="KW-0732">Signal</keyword>
<gene>
    <name evidence="11" type="ORF">MHUMG1_07524</name>
</gene>